<dbReference type="STRING" id="44577.ATY38_03035"/>
<gene>
    <name evidence="7" type="ORF">SAMN05216406_11340</name>
    <name evidence="8" type="ORF">SAMN05421510_1001179</name>
</gene>
<dbReference type="KEGG" id="nur:ATY38_03035"/>
<keyword evidence="3" id="KW-0378">Hydrolase</keyword>
<dbReference type="CDD" id="cd16343">
    <property type="entry name" value="LMWPTP"/>
    <property type="match status" value="1"/>
</dbReference>
<keyword evidence="10" id="KW-1185">Reference proteome</keyword>
<organism evidence="7 10">
    <name type="scientific">Nitrosomonas ureae</name>
    <dbReference type="NCBI Taxonomy" id="44577"/>
    <lineage>
        <taxon>Bacteria</taxon>
        <taxon>Pseudomonadati</taxon>
        <taxon>Pseudomonadota</taxon>
        <taxon>Betaproteobacteria</taxon>
        <taxon>Nitrosomonadales</taxon>
        <taxon>Nitrosomonadaceae</taxon>
        <taxon>Nitrosomonas</taxon>
    </lineage>
</organism>
<feature type="active site" evidence="5">
    <location>
        <position position="19"/>
    </location>
</feature>
<comment type="similarity">
    <text evidence="1">Belongs to the low molecular weight phosphotyrosine protein phosphatase family.</text>
</comment>
<dbReference type="OrthoDB" id="9784339at2"/>
<dbReference type="PANTHER" id="PTHR11717:SF7">
    <property type="entry name" value="LOW MOLECULAR WEIGHT PHOSPHOTYROSINE PROTEIN PHOSPHATASE"/>
    <property type="match status" value="1"/>
</dbReference>
<feature type="active site" description="Nucleophile" evidence="5">
    <location>
        <position position="13"/>
    </location>
</feature>
<dbReference type="Pfam" id="PF01451">
    <property type="entry name" value="LMWPc"/>
    <property type="match status" value="1"/>
</dbReference>
<evidence type="ECO:0000313" key="10">
    <source>
        <dbReference type="Proteomes" id="UP000182882"/>
    </source>
</evidence>
<dbReference type="InterPro" id="IPR017867">
    <property type="entry name" value="Tyr_phospatase_low_mol_wt"/>
</dbReference>
<dbReference type="Proteomes" id="UP000182882">
    <property type="component" value="Unassembled WGS sequence"/>
</dbReference>
<dbReference type="PANTHER" id="PTHR11717">
    <property type="entry name" value="LOW MOLECULAR WEIGHT PROTEIN TYROSINE PHOSPHATASE"/>
    <property type="match status" value="1"/>
</dbReference>
<reference evidence="10" key="1">
    <citation type="submission" date="2016-10" db="EMBL/GenBank/DDBJ databases">
        <authorList>
            <person name="Varghese N."/>
            <person name="Submissions S."/>
        </authorList>
    </citation>
    <scope>NUCLEOTIDE SEQUENCE [LARGE SCALE GENOMIC DNA]</scope>
    <source>
        <strain evidence="10">Nm10</strain>
    </source>
</reference>
<dbReference type="SMART" id="SM00226">
    <property type="entry name" value="LMWPc"/>
    <property type="match status" value="1"/>
</dbReference>
<dbReference type="EMBL" id="FOFX01000001">
    <property type="protein sequence ID" value="SEP66908.1"/>
    <property type="molecule type" value="Genomic_DNA"/>
</dbReference>
<evidence type="ECO:0000256" key="5">
    <source>
        <dbReference type="PIRSR" id="PIRSR617867-1"/>
    </source>
</evidence>
<dbReference type="RefSeq" id="WP_013646578.1">
    <property type="nucleotide sequence ID" value="NZ_CP013341.1"/>
</dbReference>
<dbReference type="InterPro" id="IPR050438">
    <property type="entry name" value="LMW_PTPase"/>
</dbReference>
<evidence type="ECO:0000313" key="7">
    <source>
        <dbReference type="EMBL" id="SDT95335.1"/>
    </source>
</evidence>
<reference evidence="7 9" key="2">
    <citation type="submission" date="2016-10" db="EMBL/GenBank/DDBJ databases">
        <authorList>
            <person name="de Groot N.N."/>
        </authorList>
    </citation>
    <scope>NUCLEOTIDE SEQUENCE [LARGE SCALE GENOMIC DNA]</scope>
    <source>
        <strain evidence="7">Nm10</strain>
        <strain evidence="8 9">Nm9</strain>
    </source>
</reference>
<accession>A0A0S3AGI0</accession>
<evidence type="ECO:0000259" key="6">
    <source>
        <dbReference type="SMART" id="SM00226"/>
    </source>
</evidence>
<evidence type="ECO:0000256" key="3">
    <source>
        <dbReference type="ARBA" id="ARBA00022801"/>
    </source>
</evidence>
<evidence type="ECO:0000313" key="8">
    <source>
        <dbReference type="EMBL" id="SEP66908.1"/>
    </source>
</evidence>
<name>A0A0S3AGI0_9PROT</name>
<dbReference type="Proteomes" id="UP000181998">
    <property type="component" value="Unassembled WGS sequence"/>
</dbReference>
<dbReference type="InterPro" id="IPR023485">
    <property type="entry name" value="Ptyr_pPase"/>
</dbReference>
<evidence type="ECO:0000313" key="9">
    <source>
        <dbReference type="Proteomes" id="UP000181998"/>
    </source>
</evidence>
<feature type="active site" description="Proton donor" evidence="5">
    <location>
        <position position="131"/>
    </location>
</feature>
<dbReference type="PRINTS" id="PR00719">
    <property type="entry name" value="LMWPTPASE"/>
</dbReference>
<evidence type="ECO:0000256" key="2">
    <source>
        <dbReference type="ARBA" id="ARBA00013064"/>
    </source>
</evidence>
<dbReference type="EC" id="3.1.3.48" evidence="2"/>
<dbReference type="GO" id="GO:0004725">
    <property type="term" value="F:protein tyrosine phosphatase activity"/>
    <property type="evidence" value="ECO:0007669"/>
    <property type="project" value="UniProtKB-EC"/>
</dbReference>
<evidence type="ECO:0000256" key="1">
    <source>
        <dbReference type="ARBA" id="ARBA00011063"/>
    </source>
</evidence>
<sequence length="163" mass="18495">MNQSKKIKVLFVCMGNICRSPTADAVFRHIVSTAGMDHMIEVDSAGTHAYHIGNPPDHRAQHTALQRGYKMDELRARAVQSSDFEEFDYILAMDNENLALLRQRSPQHHHGKIQLFMQYGENAPVNIEVPDPYFGGQQGFEQVLDMVEEASRGLLAHLRNHKI</sequence>
<dbReference type="FunFam" id="3.40.50.2300:FF:000113">
    <property type="entry name" value="Low molecular weight protein-tyrosine-phosphatase"/>
    <property type="match status" value="1"/>
</dbReference>
<keyword evidence="4" id="KW-0904">Protein phosphatase</keyword>
<dbReference type="SUPFAM" id="SSF52788">
    <property type="entry name" value="Phosphotyrosine protein phosphatases I"/>
    <property type="match status" value="1"/>
</dbReference>
<evidence type="ECO:0000256" key="4">
    <source>
        <dbReference type="ARBA" id="ARBA00022912"/>
    </source>
</evidence>
<feature type="domain" description="Phosphotyrosine protein phosphatase I" evidence="6">
    <location>
        <begin position="7"/>
        <end position="157"/>
    </location>
</feature>
<dbReference type="Gene3D" id="3.40.50.2300">
    <property type="match status" value="1"/>
</dbReference>
<dbReference type="InterPro" id="IPR036196">
    <property type="entry name" value="Ptyr_pPase_sf"/>
</dbReference>
<proteinExistence type="inferred from homology"/>
<protein>
    <recommendedName>
        <fullName evidence="2">protein-tyrosine-phosphatase</fullName>
        <ecNumber evidence="2">3.1.3.48</ecNumber>
    </recommendedName>
</protein>
<dbReference type="EMBL" id="FNLN01000013">
    <property type="protein sequence ID" value="SDT95335.1"/>
    <property type="molecule type" value="Genomic_DNA"/>
</dbReference>
<dbReference type="AlphaFoldDB" id="A0A0S3AGI0"/>